<feature type="transmembrane region" description="Helical" evidence="8">
    <location>
        <begin position="131"/>
        <end position="152"/>
    </location>
</feature>
<evidence type="ECO:0000256" key="3">
    <source>
        <dbReference type="ARBA" id="ARBA00022448"/>
    </source>
</evidence>
<feature type="transmembrane region" description="Helical" evidence="8">
    <location>
        <begin position="12"/>
        <end position="34"/>
    </location>
</feature>
<evidence type="ECO:0000256" key="8">
    <source>
        <dbReference type="SAM" id="Phobius"/>
    </source>
</evidence>
<evidence type="ECO:0000313" key="10">
    <source>
        <dbReference type="Proteomes" id="UP001499979"/>
    </source>
</evidence>
<dbReference type="InterPro" id="IPR048279">
    <property type="entry name" value="MdtK-like"/>
</dbReference>
<feature type="transmembrane region" description="Helical" evidence="8">
    <location>
        <begin position="314"/>
        <end position="336"/>
    </location>
</feature>
<dbReference type="Proteomes" id="UP001499979">
    <property type="component" value="Unassembled WGS sequence"/>
</dbReference>
<feature type="transmembrane region" description="Helical" evidence="8">
    <location>
        <begin position="239"/>
        <end position="259"/>
    </location>
</feature>
<keyword evidence="3" id="KW-0813">Transport</keyword>
<accession>A0ABP4ERD4</accession>
<organism evidence="9 10">
    <name type="scientific">Nocardioides aquiterrae</name>
    <dbReference type="NCBI Taxonomy" id="203799"/>
    <lineage>
        <taxon>Bacteria</taxon>
        <taxon>Bacillati</taxon>
        <taxon>Actinomycetota</taxon>
        <taxon>Actinomycetes</taxon>
        <taxon>Propionibacteriales</taxon>
        <taxon>Nocardioidaceae</taxon>
        <taxon>Nocardioides</taxon>
    </lineage>
</organism>
<feature type="transmembrane region" description="Helical" evidence="8">
    <location>
        <begin position="348"/>
        <end position="369"/>
    </location>
</feature>
<feature type="transmembrane region" description="Helical" evidence="8">
    <location>
        <begin position="40"/>
        <end position="64"/>
    </location>
</feature>
<name>A0ABP4ERD4_9ACTN</name>
<evidence type="ECO:0000313" key="9">
    <source>
        <dbReference type="EMBL" id="GAA1124965.1"/>
    </source>
</evidence>
<dbReference type="InterPro" id="IPR002528">
    <property type="entry name" value="MATE_fam"/>
</dbReference>
<gene>
    <name evidence="9" type="ORF">GCM10009606_00710</name>
</gene>
<evidence type="ECO:0000256" key="5">
    <source>
        <dbReference type="ARBA" id="ARBA00022692"/>
    </source>
</evidence>
<dbReference type="RefSeq" id="WP_343904626.1">
    <property type="nucleotide sequence ID" value="NZ_BAAAJE010000001.1"/>
</dbReference>
<keyword evidence="4" id="KW-1003">Cell membrane</keyword>
<dbReference type="PIRSF" id="PIRSF006603">
    <property type="entry name" value="DinF"/>
    <property type="match status" value="1"/>
</dbReference>
<feature type="transmembrane region" description="Helical" evidence="8">
    <location>
        <begin position="159"/>
        <end position="178"/>
    </location>
</feature>
<comment type="caution">
    <text evidence="9">The sequence shown here is derived from an EMBL/GenBank/DDBJ whole genome shotgun (WGS) entry which is preliminary data.</text>
</comment>
<dbReference type="NCBIfam" id="TIGR00797">
    <property type="entry name" value="matE"/>
    <property type="match status" value="1"/>
</dbReference>
<keyword evidence="10" id="KW-1185">Reference proteome</keyword>
<evidence type="ECO:0000256" key="7">
    <source>
        <dbReference type="ARBA" id="ARBA00023136"/>
    </source>
</evidence>
<comment type="similarity">
    <text evidence="2">Belongs to the multi antimicrobial extrusion (MATE) (TC 2.A.66.1) family.</text>
</comment>
<proteinExistence type="inferred from homology"/>
<dbReference type="EMBL" id="BAAAJE010000001">
    <property type="protein sequence ID" value="GAA1124965.1"/>
    <property type="molecule type" value="Genomic_DNA"/>
</dbReference>
<sequence>MTDVRDREIVRLAVPAFLALVAEPLFLLADAAIIGHLGTAPLAGLGIAGAILQTVVGLCIFLAYGTTASVARYLGAGDLRGAIAHGVDGLWLAVGIGSLATVAGVLLAGPLVRLFGASAEVSGPATTYLRIAFLGTVPLLVMLAATGVLRGLQDTRTPLAVAVGGNALNVVLNLLLVYPAGLGIAGSALGSVLAQAASAAVFVAVVVRAARRHGASLRPDLPGIRAAGRAGVPLVVRTLTLRAALLLTTYVVTAAALGARDQEVDLATHQLAMTIWGFLAFVLDAIAIAAQAITGRALGAGDVAGTRELTSRMVRWGAAGGVVTGVLLAAASPVLGHLFTGDPDVQDLLVPVLLVAAAGQPVAGIVFVLDGVLIGAGDGRYLAKAGLVTLAAYAPVALACAAAGASLVVVWVSFCVVFMGARLVVLVRRERGDAWLVTGAAGGRGRARRVTP</sequence>
<dbReference type="Pfam" id="PF01554">
    <property type="entry name" value="MatE"/>
    <property type="match status" value="2"/>
</dbReference>
<feature type="transmembrane region" description="Helical" evidence="8">
    <location>
        <begin position="90"/>
        <end position="111"/>
    </location>
</feature>
<protein>
    <submittedName>
        <fullName evidence="9">MATE family efflux transporter</fullName>
    </submittedName>
</protein>
<dbReference type="PANTHER" id="PTHR42893:SF46">
    <property type="entry name" value="PROTEIN DETOXIFICATION 44, CHLOROPLASTIC"/>
    <property type="match status" value="1"/>
</dbReference>
<reference evidence="10" key="1">
    <citation type="journal article" date="2019" name="Int. J. Syst. Evol. Microbiol.">
        <title>The Global Catalogue of Microorganisms (GCM) 10K type strain sequencing project: providing services to taxonomists for standard genome sequencing and annotation.</title>
        <authorList>
            <consortium name="The Broad Institute Genomics Platform"/>
            <consortium name="The Broad Institute Genome Sequencing Center for Infectious Disease"/>
            <person name="Wu L."/>
            <person name="Ma J."/>
        </authorList>
    </citation>
    <scope>NUCLEOTIDE SEQUENCE [LARGE SCALE GENOMIC DNA]</scope>
    <source>
        <strain evidence="10">JCM 11813</strain>
    </source>
</reference>
<evidence type="ECO:0000256" key="6">
    <source>
        <dbReference type="ARBA" id="ARBA00022989"/>
    </source>
</evidence>
<keyword evidence="6 8" id="KW-1133">Transmembrane helix</keyword>
<comment type="subcellular location">
    <subcellularLocation>
        <location evidence="1">Cell membrane</location>
        <topology evidence="1">Multi-pass membrane protein</topology>
    </subcellularLocation>
</comment>
<evidence type="ECO:0000256" key="1">
    <source>
        <dbReference type="ARBA" id="ARBA00004651"/>
    </source>
</evidence>
<feature type="transmembrane region" description="Helical" evidence="8">
    <location>
        <begin position="184"/>
        <end position="207"/>
    </location>
</feature>
<feature type="transmembrane region" description="Helical" evidence="8">
    <location>
        <begin position="381"/>
        <end position="404"/>
    </location>
</feature>
<dbReference type="PANTHER" id="PTHR42893">
    <property type="entry name" value="PROTEIN DETOXIFICATION 44, CHLOROPLASTIC-RELATED"/>
    <property type="match status" value="1"/>
</dbReference>
<keyword evidence="7 8" id="KW-0472">Membrane</keyword>
<keyword evidence="5 8" id="KW-0812">Transmembrane</keyword>
<evidence type="ECO:0000256" key="2">
    <source>
        <dbReference type="ARBA" id="ARBA00010199"/>
    </source>
</evidence>
<evidence type="ECO:0000256" key="4">
    <source>
        <dbReference type="ARBA" id="ARBA00022475"/>
    </source>
</evidence>
<feature type="transmembrane region" description="Helical" evidence="8">
    <location>
        <begin position="271"/>
        <end position="293"/>
    </location>
</feature>
<dbReference type="InterPro" id="IPR044644">
    <property type="entry name" value="DinF-like"/>
</dbReference>
<feature type="transmembrane region" description="Helical" evidence="8">
    <location>
        <begin position="410"/>
        <end position="427"/>
    </location>
</feature>